<gene>
    <name evidence="1" type="ORF">LCGC14_2583920</name>
</gene>
<proteinExistence type="predicted"/>
<organism evidence="1">
    <name type="scientific">marine sediment metagenome</name>
    <dbReference type="NCBI Taxonomy" id="412755"/>
    <lineage>
        <taxon>unclassified sequences</taxon>
        <taxon>metagenomes</taxon>
        <taxon>ecological metagenomes</taxon>
    </lineage>
</organism>
<dbReference type="EMBL" id="LAZR01043202">
    <property type="protein sequence ID" value="KKL07648.1"/>
    <property type="molecule type" value="Genomic_DNA"/>
</dbReference>
<protein>
    <submittedName>
        <fullName evidence="1">Uncharacterized protein</fullName>
    </submittedName>
</protein>
<reference evidence="1" key="1">
    <citation type="journal article" date="2015" name="Nature">
        <title>Complex archaea that bridge the gap between prokaryotes and eukaryotes.</title>
        <authorList>
            <person name="Spang A."/>
            <person name="Saw J.H."/>
            <person name="Jorgensen S.L."/>
            <person name="Zaremba-Niedzwiedzka K."/>
            <person name="Martijn J."/>
            <person name="Lind A.E."/>
            <person name="van Eijk R."/>
            <person name="Schleper C."/>
            <person name="Guy L."/>
            <person name="Ettema T.J."/>
        </authorList>
    </citation>
    <scope>NUCLEOTIDE SEQUENCE</scope>
</reference>
<comment type="caution">
    <text evidence="1">The sequence shown here is derived from an EMBL/GenBank/DDBJ whole genome shotgun (WGS) entry which is preliminary data.</text>
</comment>
<name>A0A0F9D6C8_9ZZZZ</name>
<accession>A0A0F9D6C8</accession>
<evidence type="ECO:0000313" key="1">
    <source>
        <dbReference type="EMBL" id="KKL07648.1"/>
    </source>
</evidence>
<sequence>MTMLPIHTVRRLYDDHTLEVIEDLIGGGPFDLASDPLAHQILDPNGWRSMHKGSLILSTSVDAEKRWAFARAIAYDRYLPTVALSRVQKMCEASCFRGAVKAVFFPDAIGILNSGGGGGFDQDPQRAVDTKMCLITRDINCPQDFIRRHNPFVFT</sequence>
<dbReference type="AlphaFoldDB" id="A0A0F9D6C8"/>